<organism evidence="2 3">
    <name type="scientific">Gymnopilus dilepis</name>
    <dbReference type="NCBI Taxonomy" id="231916"/>
    <lineage>
        <taxon>Eukaryota</taxon>
        <taxon>Fungi</taxon>
        <taxon>Dikarya</taxon>
        <taxon>Basidiomycota</taxon>
        <taxon>Agaricomycotina</taxon>
        <taxon>Agaricomycetes</taxon>
        <taxon>Agaricomycetidae</taxon>
        <taxon>Agaricales</taxon>
        <taxon>Agaricineae</taxon>
        <taxon>Hymenogastraceae</taxon>
        <taxon>Gymnopilus</taxon>
    </lineage>
</organism>
<comment type="caution">
    <text evidence="2">The sequence shown here is derived from an EMBL/GenBank/DDBJ whole genome shotgun (WGS) entry which is preliminary data.</text>
</comment>
<sequence length="182" mass="20498">MKENERIGDGPYVFHHVHQGNKSSKEKKSTVSGDSTAGPPVPEDPIFADFRLLTALLAHIQENYPSPYDEPQTLSTREKQELKPLRNLATLSVAHPFRVIGIDKDHGEHINVTAVPQNVEDEPQNSTKNSRWNFVAIPNPLTDYSSTKPVEDKKMEFQYLTPPVGLQATSSFGDFMKYLHEN</sequence>
<evidence type="ECO:0000256" key="1">
    <source>
        <dbReference type="SAM" id="MobiDB-lite"/>
    </source>
</evidence>
<dbReference type="InParanoid" id="A0A409WUF0"/>
<feature type="region of interest" description="Disordered" evidence="1">
    <location>
        <begin position="1"/>
        <end position="43"/>
    </location>
</feature>
<evidence type="ECO:0000313" key="3">
    <source>
        <dbReference type="Proteomes" id="UP000284706"/>
    </source>
</evidence>
<reference evidence="2 3" key="1">
    <citation type="journal article" date="2018" name="Evol. Lett.">
        <title>Horizontal gene cluster transfer increased hallucinogenic mushroom diversity.</title>
        <authorList>
            <person name="Reynolds H.T."/>
            <person name="Vijayakumar V."/>
            <person name="Gluck-Thaler E."/>
            <person name="Korotkin H.B."/>
            <person name="Matheny P.B."/>
            <person name="Slot J.C."/>
        </authorList>
    </citation>
    <scope>NUCLEOTIDE SEQUENCE [LARGE SCALE GENOMIC DNA]</scope>
    <source>
        <strain evidence="2 3">SRW20</strain>
    </source>
</reference>
<name>A0A409WUF0_9AGAR</name>
<accession>A0A409WUF0</accession>
<evidence type="ECO:0000313" key="2">
    <source>
        <dbReference type="EMBL" id="PPQ82107.1"/>
    </source>
</evidence>
<protein>
    <submittedName>
        <fullName evidence="2">Uncharacterized protein</fullName>
    </submittedName>
</protein>
<keyword evidence="3" id="KW-1185">Reference proteome</keyword>
<dbReference type="Proteomes" id="UP000284706">
    <property type="component" value="Unassembled WGS sequence"/>
</dbReference>
<dbReference type="AlphaFoldDB" id="A0A409WUF0"/>
<proteinExistence type="predicted"/>
<dbReference type="EMBL" id="NHYE01004793">
    <property type="protein sequence ID" value="PPQ82107.1"/>
    <property type="molecule type" value="Genomic_DNA"/>
</dbReference>
<gene>
    <name evidence="2" type="ORF">CVT26_011782</name>
</gene>